<accession>A0ACC0PQR8</accession>
<evidence type="ECO:0000313" key="1">
    <source>
        <dbReference type="EMBL" id="KAI8567850.1"/>
    </source>
</evidence>
<reference evidence="1" key="1">
    <citation type="submission" date="2022-02" db="EMBL/GenBank/DDBJ databases">
        <title>Plant Genome Project.</title>
        <authorList>
            <person name="Zhang R.-G."/>
        </authorList>
    </citation>
    <scope>NUCLEOTIDE SEQUENCE</scope>
    <source>
        <strain evidence="1">AT1</strain>
    </source>
</reference>
<name>A0ACC0PQR8_RHOML</name>
<protein>
    <submittedName>
        <fullName evidence="1">Uncharacterized protein</fullName>
    </submittedName>
</protein>
<dbReference type="EMBL" id="CM046389">
    <property type="protein sequence ID" value="KAI8567850.1"/>
    <property type="molecule type" value="Genomic_DNA"/>
</dbReference>
<gene>
    <name evidence="1" type="ORF">RHMOL_Rhmol02G0153800</name>
</gene>
<proteinExistence type="predicted"/>
<sequence length="117" mass="14242">MTNPKEIGVWFHEVPNPIYCKLEYHHNDTVIMEFRMNSNLRRVLHIKSFYQRYLMKLKRHIRIVDPDKTTKNIRFRILIWLKSFGVISLSCFHIAIQKTLNPFCRSIDQIYNYVVEQ</sequence>
<evidence type="ECO:0000313" key="2">
    <source>
        <dbReference type="Proteomes" id="UP001062846"/>
    </source>
</evidence>
<organism evidence="1 2">
    <name type="scientific">Rhododendron molle</name>
    <name type="common">Chinese azalea</name>
    <name type="synonym">Azalea mollis</name>
    <dbReference type="NCBI Taxonomy" id="49168"/>
    <lineage>
        <taxon>Eukaryota</taxon>
        <taxon>Viridiplantae</taxon>
        <taxon>Streptophyta</taxon>
        <taxon>Embryophyta</taxon>
        <taxon>Tracheophyta</taxon>
        <taxon>Spermatophyta</taxon>
        <taxon>Magnoliopsida</taxon>
        <taxon>eudicotyledons</taxon>
        <taxon>Gunneridae</taxon>
        <taxon>Pentapetalae</taxon>
        <taxon>asterids</taxon>
        <taxon>Ericales</taxon>
        <taxon>Ericaceae</taxon>
        <taxon>Ericoideae</taxon>
        <taxon>Rhodoreae</taxon>
        <taxon>Rhododendron</taxon>
    </lineage>
</organism>
<comment type="caution">
    <text evidence="1">The sequence shown here is derived from an EMBL/GenBank/DDBJ whole genome shotgun (WGS) entry which is preliminary data.</text>
</comment>
<dbReference type="Proteomes" id="UP001062846">
    <property type="component" value="Chromosome 2"/>
</dbReference>
<keyword evidence="2" id="KW-1185">Reference proteome</keyword>